<proteinExistence type="predicted"/>
<sequence>MEGFAQTTATVAAAAALSGFSEHPVQGTVMIDEEMERSKYRDVSHVHCATLHSNMESTHGVIGIRSFRQHSN</sequence>
<gene>
    <name evidence="1" type="ORF">DAEQUDRAFT_570252</name>
</gene>
<evidence type="ECO:0000313" key="1">
    <source>
        <dbReference type="EMBL" id="KZT64943.1"/>
    </source>
</evidence>
<protein>
    <submittedName>
        <fullName evidence="1">Uncharacterized protein</fullName>
    </submittedName>
</protein>
<evidence type="ECO:0000313" key="2">
    <source>
        <dbReference type="Proteomes" id="UP000076727"/>
    </source>
</evidence>
<keyword evidence="2" id="KW-1185">Reference proteome</keyword>
<dbReference type="EMBL" id="KV429115">
    <property type="protein sequence ID" value="KZT64943.1"/>
    <property type="molecule type" value="Genomic_DNA"/>
</dbReference>
<dbReference type="Proteomes" id="UP000076727">
    <property type="component" value="Unassembled WGS sequence"/>
</dbReference>
<reference evidence="1 2" key="1">
    <citation type="journal article" date="2016" name="Mol. Biol. Evol.">
        <title>Comparative Genomics of Early-Diverging Mushroom-Forming Fungi Provides Insights into the Origins of Lignocellulose Decay Capabilities.</title>
        <authorList>
            <person name="Nagy L.G."/>
            <person name="Riley R."/>
            <person name="Tritt A."/>
            <person name="Adam C."/>
            <person name="Daum C."/>
            <person name="Floudas D."/>
            <person name="Sun H."/>
            <person name="Yadav J.S."/>
            <person name="Pangilinan J."/>
            <person name="Larsson K.H."/>
            <person name="Matsuura K."/>
            <person name="Barry K."/>
            <person name="Labutti K."/>
            <person name="Kuo R."/>
            <person name="Ohm R.A."/>
            <person name="Bhattacharya S.S."/>
            <person name="Shirouzu T."/>
            <person name="Yoshinaga Y."/>
            <person name="Martin F.M."/>
            <person name="Grigoriev I.V."/>
            <person name="Hibbett D.S."/>
        </authorList>
    </citation>
    <scope>NUCLEOTIDE SEQUENCE [LARGE SCALE GENOMIC DNA]</scope>
    <source>
        <strain evidence="1 2">L-15889</strain>
    </source>
</reference>
<dbReference type="AlphaFoldDB" id="A0A165LWQ3"/>
<accession>A0A165LWQ3</accession>
<name>A0A165LWQ3_9APHY</name>
<organism evidence="1 2">
    <name type="scientific">Daedalea quercina L-15889</name>
    <dbReference type="NCBI Taxonomy" id="1314783"/>
    <lineage>
        <taxon>Eukaryota</taxon>
        <taxon>Fungi</taxon>
        <taxon>Dikarya</taxon>
        <taxon>Basidiomycota</taxon>
        <taxon>Agaricomycotina</taxon>
        <taxon>Agaricomycetes</taxon>
        <taxon>Polyporales</taxon>
        <taxon>Fomitopsis</taxon>
    </lineage>
</organism>